<keyword evidence="1" id="KW-0732">Signal</keyword>
<name>A0ABY4C5T5_9BACT</name>
<feature type="domain" description="Protein kinase" evidence="2">
    <location>
        <begin position="314"/>
        <end position="643"/>
    </location>
</feature>
<protein>
    <submittedName>
        <fullName evidence="3">AarF/UbiB family protein</fullName>
    </submittedName>
</protein>
<dbReference type="InterPro" id="IPR004147">
    <property type="entry name" value="ABC1_dom"/>
</dbReference>
<gene>
    <name evidence="3" type="ORF">MNR06_11060</name>
</gene>
<feature type="chain" id="PRO_5046997208" evidence="1">
    <location>
        <begin position="22"/>
        <end position="700"/>
    </location>
</feature>
<accession>A0ABY4C5T5</accession>
<dbReference type="Pfam" id="PF03109">
    <property type="entry name" value="ABC1"/>
    <property type="match status" value="1"/>
</dbReference>
<evidence type="ECO:0000313" key="3">
    <source>
        <dbReference type="EMBL" id="UOF00240.1"/>
    </source>
</evidence>
<sequence>MLRQIKFAVIALFLVLRFASAAPASSGGELYLSFEQRLAMTYALVAQGEGEAKKEEILDRAKKYFGGVYKAEVKEVKVKNFGEFMAQFRGEWPDTHSVALDLDLIEKRGPRAMMTFKSDSPRVQRQIDQYIEWQQNKLKAMVEKNGGASQLQLEAIGSQILALAQNPDGMKIAEKWAMNETDALLTDRMKELDRVGEKMAESSFAQQQDATMRIFMQTMFSEYFSRLSPASKKLIVSSYLGGNLNLTDMQKFEIMVQNSGPQLQKLLQVVARQADLNPEMLEVFRRLENSVRPVPWVQVNDMVDAEKKNYQFEYFERKALGVGTMAQVHRAKIVLDGKRQDVVVRFIKPNIEDRVAEDKRILTAVAEILDSNPEFRKTGAPKLAPVVEDITATVTAELNQEDTIERQKIAKTRYEKTVLMNTPEYKNWIEFHVPALYEGKGKSEFMVQEMVIGRKLDKEVATYASVAPGLKKSVIEAMARVWASEVLFGGGFYHSDLHQGNFMIQLTDPKIRVNILDYGMGGVLPEHLQRQVMVLGAGTELKNPELIARAFWRMSNQAQNTVNETQFKSLVQERMKNILSGKEKNASIEHWTAWAMDHGLKLPYEFISLNRGMVIVNKLLADSGSSLSISQLMKSLAKSHPMLMYKRLVIQEKISHKDLVRLGWAELKDMWSSSPKVTEAAKAVEKAPEALMGVRCEMVF</sequence>
<organism evidence="3 4">
    <name type="scientific">Bdellovibrio reynosensis</name>
    <dbReference type="NCBI Taxonomy" id="2835041"/>
    <lineage>
        <taxon>Bacteria</taxon>
        <taxon>Pseudomonadati</taxon>
        <taxon>Bdellovibrionota</taxon>
        <taxon>Bdellovibrionia</taxon>
        <taxon>Bdellovibrionales</taxon>
        <taxon>Pseudobdellovibrionaceae</taxon>
        <taxon>Bdellovibrio</taxon>
    </lineage>
</organism>
<dbReference type="SUPFAM" id="SSF56112">
    <property type="entry name" value="Protein kinase-like (PK-like)"/>
    <property type="match status" value="1"/>
</dbReference>
<dbReference type="RefSeq" id="WP_243536005.1">
    <property type="nucleotide sequence ID" value="NZ_CP093442.1"/>
</dbReference>
<dbReference type="InterPro" id="IPR051130">
    <property type="entry name" value="Mito_struct-func_regulator"/>
</dbReference>
<dbReference type="InterPro" id="IPR011009">
    <property type="entry name" value="Kinase-like_dom_sf"/>
</dbReference>
<dbReference type="Proteomes" id="UP000830116">
    <property type="component" value="Chromosome"/>
</dbReference>
<reference evidence="3" key="1">
    <citation type="submission" date="2022-03" db="EMBL/GenBank/DDBJ databases">
        <title>Genome Identification and Characterization of new species Bdellovibrio reynosense LBG001 sp. nov. from a Mexico soil sample.</title>
        <authorList>
            <person name="Camilli A."/>
            <person name="Ajao Y."/>
            <person name="Guo X."/>
        </authorList>
    </citation>
    <scope>NUCLEOTIDE SEQUENCE</scope>
    <source>
        <strain evidence="3">LBG001</strain>
    </source>
</reference>
<dbReference type="PANTHER" id="PTHR43173">
    <property type="entry name" value="ABC1 FAMILY PROTEIN"/>
    <property type="match status" value="1"/>
</dbReference>
<evidence type="ECO:0000259" key="2">
    <source>
        <dbReference type="PROSITE" id="PS50011"/>
    </source>
</evidence>
<dbReference type="InterPro" id="IPR000719">
    <property type="entry name" value="Prot_kinase_dom"/>
</dbReference>
<evidence type="ECO:0000313" key="4">
    <source>
        <dbReference type="Proteomes" id="UP000830116"/>
    </source>
</evidence>
<dbReference type="PROSITE" id="PS50011">
    <property type="entry name" value="PROTEIN_KINASE_DOM"/>
    <property type="match status" value="1"/>
</dbReference>
<feature type="signal peptide" evidence="1">
    <location>
        <begin position="1"/>
        <end position="21"/>
    </location>
</feature>
<dbReference type="PANTHER" id="PTHR43173:SF19">
    <property type="entry name" value="AARF DOMAIN-CONTAINING PROTEIN KINASE 1"/>
    <property type="match status" value="1"/>
</dbReference>
<dbReference type="EMBL" id="CP093442">
    <property type="protein sequence ID" value="UOF00240.1"/>
    <property type="molecule type" value="Genomic_DNA"/>
</dbReference>
<evidence type="ECO:0000256" key="1">
    <source>
        <dbReference type="SAM" id="SignalP"/>
    </source>
</evidence>
<keyword evidence="4" id="KW-1185">Reference proteome</keyword>
<proteinExistence type="predicted"/>